<accession>A0AAN8U103</accession>
<comment type="subcellular location">
    <subcellularLocation>
        <location evidence="1">Membrane</location>
    </subcellularLocation>
</comment>
<feature type="transmembrane region" description="Helical" evidence="7">
    <location>
        <begin position="188"/>
        <end position="208"/>
    </location>
</feature>
<keyword evidence="2" id="KW-0813">Transport</keyword>
<evidence type="ECO:0000256" key="6">
    <source>
        <dbReference type="ARBA" id="ARBA00023136"/>
    </source>
</evidence>
<evidence type="ECO:0000256" key="1">
    <source>
        <dbReference type="ARBA" id="ARBA00004370"/>
    </source>
</evidence>
<protein>
    <recommendedName>
        <fullName evidence="8">Amino acid transporter transmembrane domain-containing protein</fullName>
    </recommendedName>
</protein>
<gene>
    <name evidence="9" type="ORF">RDI58_007440</name>
</gene>
<feature type="transmembrane region" description="Helical" evidence="7">
    <location>
        <begin position="383"/>
        <end position="403"/>
    </location>
</feature>
<keyword evidence="6 7" id="KW-0472">Membrane</keyword>
<feature type="transmembrane region" description="Helical" evidence="7">
    <location>
        <begin position="67"/>
        <end position="91"/>
    </location>
</feature>
<evidence type="ECO:0000256" key="3">
    <source>
        <dbReference type="ARBA" id="ARBA00022692"/>
    </source>
</evidence>
<dbReference type="InterPro" id="IPR013057">
    <property type="entry name" value="AA_transpt_TM"/>
</dbReference>
<keyword evidence="4" id="KW-0029">Amino-acid transport</keyword>
<dbReference type="EMBL" id="JBANQN010000003">
    <property type="protein sequence ID" value="KAK6793987.1"/>
    <property type="molecule type" value="Genomic_DNA"/>
</dbReference>
<feature type="transmembrane region" description="Helical" evidence="7">
    <location>
        <begin position="415"/>
        <end position="437"/>
    </location>
</feature>
<reference evidence="9 10" key="1">
    <citation type="submission" date="2024-02" db="EMBL/GenBank/DDBJ databases">
        <title>de novo genome assembly of Solanum bulbocastanum strain 11H21.</title>
        <authorList>
            <person name="Hosaka A.J."/>
        </authorList>
    </citation>
    <scope>NUCLEOTIDE SEQUENCE [LARGE SCALE GENOMIC DNA]</scope>
    <source>
        <tissue evidence="9">Young leaves</tissue>
    </source>
</reference>
<evidence type="ECO:0000259" key="8">
    <source>
        <dbReference type="Pfam" id="PF01490"/>
    </source>
</evidence>
<feature type="transmembrane region" description="Helical" evidence="7">
    <location>
        <begin position="228"/>
        <end position="247"/>
    </location>
</feature>
<feature type="transmembrane region" description="Helical" evidence="7">
    <location>
        <begin position="308"/>
        <end position="332"/>
    </location>
</feature>
<feature type="transmembrane region" description="Helical" evidence="7">
    <location>
        <begin position="111"/>
        <end position="139"/>
    </location>
</feature>
<evidence type="ECO:0000256" key="4">
    <source>
        <dbReference type="ARBA" id="ARBA00022970"/>
    </source>
</evidence>
<feature type="transmembrane region" description="Helical" evidence="7">
    <location>
        <begin position="267"/>
        <end position="288"/>
    </location>
</feature>
<sequence length="538" mass="58413">MAVVLPIPEYAENGGVNKIGPKELDAGTIFVLKSRGSWLHCGYHLTTAIVAPALLSLPFAFTLLGWIGGMICLSTAALVTFYSYNLLSLVLEHHAMLGKRQLRFRDMARDILGQGWGMYFVGPLQLGLCYGAVVASTLLGGQSLKFIYLLSRPNGGMQLYQFIIICGGLTLVMAQLPSFHSLRHINLVSLILCLVYCACTTAGSIHIGHSNKAPVKDYSITGVGINRIFGIFNAISIIATTYGNGIIPEIQATIAPPTTGKMLKGLLLCYSVVISTFFSVAISGYWAFGNQAQPSVLQNFMLDRMPLLPKWFLLITYIFTFVQVSAVSLTYLQPTNVVLEKRFSDSKKGEFSIRNVVPRLISRSLSVIIATTLAAMLPFFGDIMALFGAFGCIPLDFILPMVFYNVTFKPSRKSIIFWGNTIIALVSTVLSLIGAVASVRQMVLDAKTYRLRRAVGRDGGGAGRDGGTDVTSCCWPMRVAPAAGRCELLLLLAGASYSCYWPVRAVAAAAMVAWRGDGWGWGTDEMRGARLVTLDLGF</sequence>
<dbReference type="Proteomes" id="UP001371456">
    <property type="component" value="Unassembled WGS sequence"/>
</dbReference>
<evidence type="ECO:0000256" key="7">
    <source>
        <dbReference type="SAM" id="Phobius"/>
    </source>
</evidence>
<dbReference type="PANTHER" id="PTHR48017">
    <property type="entry name" value="OS05G0424000 PROTEIN-RELATED"/>
    <property type="match status" value="1"/>
</dbReference>
<name>A0AAN8U103_SOLBU</name>
<keyword evidence="3 7" id="KW-0812">Transmembrane</keyword>
<proteinExistence type="predicted"/>
<dbReference type="AlphaFoldDB" id="A0AAN8U103"/>
<feature type="domain" description="Amino acid transporter transmembrane" evidence="8">
    <location>
        <begin position="35"/>
        <end position="443"/>
    </location>
</feature>
<evidence type="ECO:0000313" key="9">
    <source>
        <dbReference type="EMBL" id="KAK6793987.1"/>
    </source>
</evidence>
<dbReference type="Pfam" id="PF01490">
    <property type="entry name" value="Aa_trans"/>
    <property type="match status" value="1"/>
</dbReference>
<dbReference type="GO" id="GO:0006865">
    <property type="term" value="P:amino acid transport"/>
    <property type="evidence" value="ECO:0007669"/>
    <property type="project" value="UniProtKB-KW"/>
</dbReference>
<keyword evidence="5 7" id="KW-1133">Transmembrane helix</keyword>
<dbReference type="GO" id="GO:0016020">
    <property type="term" value="C:membrane"/>
    <property type="evidence" value="ECO:0007669"/>
    <property type="project" value="UniProtKB-SubCell"/>
</dbReference>
<evidence type="ECO:0000256" key="5">
    <source>
        <dbReference type="ARBA" id="ARBA00022989"/>
    </source>
</evidence>
<evidence type="ECO:0000313" key="10">
    <source>
        <dbReference type="Proteomes" id="UP001371456"/>
    </source>
</evidence>
<comment type="caution">
    <text evidence="9">The sequence shown here is derived from an EMBL/GenBank/DDBJ whole genome shotgun (WGS) entry which is preliminary data.</text>
</comment>
<feature type="transmembrane region" description="Helical" evidence="7">
    <location>
        <begin position="159"/>
        <end position="176"/>
    </location>
</feature>
<feature type="transmembrane region" description="Helical" evidence="7">
    <location>
        <begin position="42"/>
        <end position="61"/>
    </location>
</feature>
<feature type="transmembrane region" description="Helical" evidence="7">
    <location>
        <begin position="360"/>
        <end position="377"/>
    </location>
</feature>
<organism evidence="9 10">
    <name type="scientific">Solanum bulbocastanum</name>
    <name type="common">Wild potato</name>
    <dbReference type="NCBI Taxonomy" id="147425"/>
    <lineage>
        <taxon>Eukaryota</taxon>
        <taxon>Viridiplantae</taxon>
        <taxon>Streptophyta</taxon>
        <taxon>Embryophyta</taxon>
        <taxon>Tracheophyta</taxon>
        <taxon>Spermatophyta</taxon>
        <taxon>Magnoliopsida</taxon>
        <taxon>eudicotyledons</taxon>
        <taxon>Gunneridae</taxon>
        <taxon>Pentapetalae</taxon>
        <taxon>asterids</taxon>
        <taxon>lamiids</taxon>
        <taxon>Solanales</taxon>
        <taxon>Solanaceae</taxon>
        <taxon>Solanoideae</taxon>
        <taxon>Solaneae</taxon>
        <taxon>Solanum</taxon>
    </lineage>
</organism>
<keyword evidence="10" id="KW-1185">Reference proteome</keyword>
<evidence type="ECO:0000256" key="2">
    <source>
        <dbReference type="ARBA" id="ARBA00022448"/>
    </source>
</evidence>